<accession>A0A1H9F698</accession>
<dbReference type="EMBL" id="FOGD01000001">
    <property type="protein sequence ID" value="SEQ33441.1"/>
    <property type="molecule type" value="Genomic_DNA"/>
</dbReference>
<reference evidence="2 3" key="1">
    <citation type="submission" date="2016-10" db="EMBL/GenBank/DDBJ databases">
        <authorList>
            <person name="de Groot N.N."/>
        </authorList>
    </citation>
    <scope>NUCLEOTIDE SEQUENCE [LARGE SCALE GENOMIC DNA]</scope>
    <source>
        <strain evidence="2 3">ATCC 35958</strain>
    </source>
</reference>
<evidence type="ECO:0008006" key="4">
    <source>
        <dbReference type="Google" id="ProtNLM"/>
    </source>
</evidence>
<proteinExistence type="predicted"/>
<dbReference type="RefSeq" id="WP_425432036.1">
    <property type="nucleotide sequence ID" value="NZ_FOGD01000001.1"/>
</dbReference>
<gene>
    <name evidence="2" type="ORF">SAMN02982919_00466</name>
</gene>
<evidence type="ECO:0000256" key="1">
    <source>
        <dbReference type="SAM" id="MobiDB-lite"/>
    </source>
</evidence>
<organism evidence="2 3">
    <name type="scientific">Giesbergeria anulus</name>
    <dbReference type="NCBI Taxonomy" id="180197"/>
    <lineage>
        <taxon>Bacteria</taxon>
        <taxon>Pseudomonadati</taxon>
        <taxon>Pseudomonadota</taxon>
        <taxon>Betaproteobacteria</taxon>
        <taxon>Burkholderiales</taxon>
        <taxon>Comamonadaceae</taxon>
        <taxon>Giesbergeria</taxon>
    </lineage>
</organism>
<name>A0A1H9F698_9BURK</name>
<evidence type="ECO:0000313" key="2">
    <source>
        <dbReference type="EMBL" id="SEQ33441.1"/>
    </source>
</evidence>
<protein>
    <recommendedName>
        <fullName evidence="4">Helix-turn-helix domain-containing protein</fullName>
    </recommendedName>
</protein>
<dbReference type="Proteomes" id="UP000199766">
    <property type="component" value="Unassembled WGS sequence"/>
</dbReference>
<dbReference type="AlphaFoldDB" id="A0A1H9F698"/>
<keyword evidence="3" id="KW-1185">Reference proteome</keyword>
<sequence length="66" mass="7452">MAMKTIQPLAQETRTALPTPEAAQHLNRSPQTLRIWACKENGPLRPIRVHGRLQWKTADLRALLGV</sequence>
<evidence type="ECO:0000313" key="3">
    <source>
        <dbReference type="Proteomes" id="UP000199766"/>
    </source>
</evidence>
<feature type="region of interest" description="Disordered" evidence="1">
    <location>
        <begin position="1"/>
        <end position="28"/>
    </location>
</feature>